<evidence type="ECO:0008006" key="4">
    <source>
        <dbReference type="Google" id="ProtNLM"/>
    </source>
</evidence>
<proteinExistence type="predicted"/>
<evidence type="ECO:0000256" key="1">
    <source>
        <dbReference type="SAM" id="SignalP"/>
    </source>
</evidence>
<accession>A0A9D2KVT3</accession>
<keyword evidence="1" id="KW-0732">Signal</keyword>
<reference evidence="2" key="2">
    <citation type="submission" date="2021-04" db="EMBL/GenBank/DDBJ databases">
        <authorList>
            <person name="Gilroy R."/>
        </authorList>
    </citation>
    <scope>NUCLEOTIDE SEQUENCE</scope>
    <source>
        <strain evidence="2">ChiHjej12B11-9795</strain>
    </source>
</reference>
<dbReference type="PROSITE" id="PS51257">
    <property type="entry name" value="PROKAR_LIPOPROTEIN"/>
    <property type="match status" value="1"/>
</dbReference>
<dbReference type="Proteomes" id="UP000823862">
    <property type="component" value="Unassembled WGS sequence"/>
</dbReference>
<reference evidence="2" key="1">
    <citation type="journal article" date="2021" name="PeerJ">
        <title>Extensive microbial diversity within the chicken gut microbiome revealed by metagenomics and culture.</title>
        <authorList>
            <person name="Gilroy R."/>
            <person name="Ravi A."/>
            <person name="Getino M."/>
            <person name="Pursley I."/>
            <person name="Horton D.L."/>
            <person name="Alikhan N.F."/>
            <person name="Baker D."/>
            <person name="Gharbi K."/>
            <person name="Hall N."/>
            <person name="Watson M."/>
            <person name="Adriaenssens E.M."/>
            <person name="Foster-Nyarko E."/>
            <person name="Jarju S."/>
            <person name="Secka A."/>
            <person name="Antonio M."/>
            <person name="Oren A."/>
            <person name="Chaudhuri R.R."/>
            <person name="La Ragione R."/>
            <person name="Hildebrand F."/>
            <person name="Pallen M.J."/>
        </authorList>
    </citation>
    <scope>NUCLEOTIDE SEQUENCE</scope>
    <source>
        <strain evidence="2">ChiHjej12B11-9795</strain>
    </source>
</reference>
<evidence type="ECO:0000313" key="3">
    <source>
        <dbReference type="Proteomes" id="UP000823862"/>
    </source>
</evidence>
<gene>
    <name evidence="2" type="ORF">H9950_04905</name>
</gene>
<evidence type="ECO:0000313" key="2">
    <source>
        <dbReference type="EMBL" id="HJA85519.1"/>
    </source>
</evidence>
<protein>
    <recommendedName>
        <fullName evidence="4">Lipoprotein</fullName>
    </recommendedName>
</protein>
<name>A0A9D2KVT3_9BACE</name>
<comment type="caution">
    <text evidence="2">The sequence shown here is derived from an EMBL/GenBank/DDBJ whole genome shotgun (WGS) entry which is preliminary data.</text>
</comment>
<dbReference type="EMBL" id="DWZI01000027">
    <property type="protein sequence ID" value="HJA85519.1"/>
    <property type="molecule type" value="Genomic_DNA"/>
</dbReference>
<organism evidence="2 3">
    <name type="scientific">Candidatus Bacteroides avicola</name>
    <dbReference type="NCBI Taxonomy" id="2838468"/>
    <lineage>
        <taxon>Bacteria</taxon>
        <taxon>Pseudomonadati</taxon>
        <taxon>Bacteroidota</taxon>
        <taxon>Bacteroidia</taxon>
        <taxon>Bacteroidales</taxon>
        <taxon>Bacteroidaceae</taxon>
        <taxon>Bacteroides</taxon>
    </lineage>
</organism>
<sequence>MRRTSFLQCFRILSVCALLLSFTSCEQDEDVVFGRLVRYTWVGDLGFSDPWGEPLESGLYFDSDGFGQDEQCYYGSGRVAAVERFRWMLQGNTLSLDYGNQYPLIEISHLYVGMDELTGDLFVGGRFVGSVILYRY</sequence>
<feature type="chain" id="PRO_5038823247" description="Lipoprotein" evidence="1">
    <location>
        <begin position="27"/>
        <end position="136"/>
    </location>
</feature>
<feature type="signal peptide" evidence="1">
    <location>
        <begin position="1"/>
        <end position="26"/>
    </location>
</feature>
<dbReference type="AlphaFoldDB" id="A0A9D2KVT3"/>